<feature type="compositionally biased region" description="Polar residues" evidence="4">
    <location>
        <begin position="195"/>
        <end position="204"/>
    </location>
</feature>
<feature type="region of interest" description="Disordered" evidence="4">
    <location>
        <begin position="114"/>
        <end position="151"/>
    </location>
</feature>
<dbReference type="PROSITE" id="PS00346">
    <property type="entry name" value="ETS_DOMAIN_2"/>
    <property type="match status" value="1"/>
</dbReference>
<dbReference type="InterPro" id="IPR036388">
    <property type="entry name" value="WH-like_DNA-bd_sf"/>
</dbReference>
<feature type="compositionally biased region" description="Polar residues" evidence="4">
    <location>
        <begin position="138"/>
        <end position="150"/>
    </location>
</feature>
<dbReference type="Pfam" id="PF00178">
    <property type="entry name" value="Ets"/>
    <property type="match status" value="1"/>
</dbReference>
<evidence type="ECO:0000256" key="3">
    <source>
        <dbReference type="RuleBase" id="RU004019"/>
    </source>
</evidence>
<name>A0A914ZFR7_PARUN</name>
<feature type="compositionally biased region" description="Polar residues" evidence="4">
    <location>
        <begin position="115"/>
        <end position="127"/>
    </location>
</feature>
<reference evidence="7 8" key="1">
    <citation type="submission" date="2022-11" db="UniProtKB">
        <authorList>
            <consortium name="WormBaseParasite"/>
        </authorList>
    </citation>
    <scope>IDENTIFICATION</scope>
</reference>
<feature type="domain" description="ETS" evidence="5">
    <location>
        <begin position="10"/>
        <end position="91"/>
    </location>
</feature>
<comment type="similarity">
    <text evidence="1 3">Belongs to the ETS family.</text>
</comment>
<accession>A0A914ZFR7</accession>
<proteinExistence type="inferred from homology"/>
<evidence type="ECO:0000256" key="2">
    <source>
        <dbReference type="ARBA" id="ARBA00023125"/>
    </source>
</evidence>
<comment type="subcellular location">
    <subcellularLocation>
        <location evidence="3">Nucleus</location>
    </subcellularLocation>
</comment>
<dbReference type="Gene3D" id="1.10.10.10">
    <property type="entry name" value="Winged helix-like DNA-binding domain superfamily/Winged helix DNA-binding domain"/>
    <property type="match status" value="1"/>
</dbReference>
<evidence type="ECO:0000313" key="6">
    <source>
        <dbReference type="Proteomes" id="UP000887569"/>
    </source>
</evidence>
<dbReference type="Proteomes" id="UP000887569">
    <property type="component" value="Unplaced"/>
</dbReference>
<dbReference type="GO" id="GO:0043565">
    <property type="term" value="F:sequence-specific DNA binding"/>
    <property type="evidence" value="ECO:0007669"/>
    <property type="project" value="InterPro"/>
</dbReference>
<dbReference type="InterPro" id="IPR046328">
    <property type="entry name" value="ETS_fam"/>
</dbReference>
<feature type="region of interest" description="Disordered" evidence="4">
    <location>
        <begin position="173"/>
        <end position="208"/>
    </location>
</feature>
<evidence type="ECO:0000256" key="4">
    <source>
        <dbReference type="SAM" id="MobiDB-lite"/>
    </source>
</evidence>
<dbReference type="GO" id="GO:0030154">
    <property type="term" value="P:cell differentiation"/>
    <property type="evidence" value="ECO:0007669"/>
    <property type="project" value="TreeGrafter"/>
</dbReference>
<dbReference type="PANTHER" id="PTHR11849">
    <property type="entry name" value="ETS"/>
    <property type="match status" value="1"/>
</dbReference>
<keyword evidence="2 3" id="KW-0238">DNA-binding</keyword>
<dbReference type="GO" id="GO:0000981">
    <property type="term" value="F:DNA-binding transcription factor activity, RNA polymerase II-specific"/>
    <property type="evidence" value="ECO:0007669"/>
    <property type="project" value="TreeGrafter"/>
</dbReference>
<protein>
    <submittedName>
        <fullName evidence="7 8">ETS domain-containing protein</fullName>
    </submittedName>
</protein>
<dbReference type="PROSITE" id="PS50061">
    <property type="entry name" value="ETS_DOMAIN_3"/>
    <property type="match status" value="1"/>
</dbReference>
<evidence type="ECO:0000313" key="7">
    <source>
        <dbReference type="WBParaSite" id="PgB03_g087_t01"/>
    </source>
</evidence>
<keyword evidence="3" id="KW-0539">Nucleus</keyword>
<keyword evidence="6" id="KW-1185">Reference proteome</keyword>
<organism evidence="6 7">
    <name type="scientific">Parascaris univalens</name>
    <name type="common">Nematode worm</name>
    <dbReference type="NCBI Taxonomy" id="6257"/>
    <lineage>
        <taxon>Eukaryota</taxon>
        <taxon>Metazoa</taxon>
        <taxon>Ecdysozoa</taxon>
        <taxon>Nematoda</taxon>
        <taxon>Chromadorea</taxon>
        <taxon>Rhabditida</taxon>
        <taxon>Spirurina</taxon>
        <taxon>Ascaridomorpha</taxon>
        <taxon>Ascaridoidea</taxon>
        <taxon>Ascarididae</taxon>
        <taxon>Parascaris</taxon>
    </lineage>
</organism>
<dbReference type="AlphaFoldDB" id="A0A914ZFR7"/>
<evidence type="ECO:0000256" key="1">
    <source>
        <dbReference type="ARBA" id="ARBA00005562"/>
    </source>
</evidence>
<sequence length="354" mass="38958">MSKIGTKNAMPLWKFILELLIRGENSDCIAWTGRSLGEFKFVDPEAVAKLWGIRKQKPSMNYEKLSRALRYYYDKGTITKVAGMKFVYRFERLSEAIEAFSRNTQYPRALRDLSVPSSSANPENSHVMSLPDFRSSRRNGGSEWNASASNEDSELRAQHGSLFLQHVNSRKRKLPLSASNQQSSVVSGEEEEATSNRAQSSGETSETECHHVVHKRMRQIPSTLDELTARFVAQQGSLPTFTPGMFALPPFYVPGGAYTPSVSPSHIPWSMLPSSQPLLGGLVTLSSHVSALLAASSFGNPFLATAIAQMAFCPPGWAAMQQAILQLPNMAGLAMLALYISQLEHFVSGFPSGH</sequence>
<dbReference type="SMART" id="SM00413">
    <property type="entry name" value="ETS"/>
    <property type="match status" value="1"/>
</dbReference>
<dbReference type="SUPFAM" id="SSF46785">
    <property type="entry name" value="Winged helix' DNA-binding domain"/>
    <property type="match status" value="1"/>
</dbReference>
<dbReference type="InterPro" id="IPR036390">
    <property type="entry name" value="WH_DNA-bd_sf"/>
</dbReference>
<dbReference type="GO" id="GO:0005634">
    <property type="term" value="C:nucleus"/>
    <property type="evidence" value="ECO:0007669"/>
    <property type="project" value="UniProtKB-SubCell"/>
</dbReference>
<dbReference type="InterPro" id="IPR000418">
    <property type="entry name" value="Ets_dom"/>
</dbReference>
<evidence type="ECO:0000313" key="8">
    <source>
        <dbReference type="WBParaSite" id="PgB03_g087_t02"/>
    </source>
</evidence>
<dbReference type="PRINTS" id="PR00454">
    <property type="entry name" value="ETSDOMAIN"/>
</dbReference>
<evidence type="ECO:0000259" key="5">
    <source>
        <dbReference type="PROSITE" id="PS50061"/>
    </source>
</evidence>
<dbReference type="WBParaSite" id="PgB03_g087_t03">
    <property type="protein sequence ID" value="PgB03_g087_t03"/>
    <property type="gene ID" value="PgB03_g087"/>
</dbReference>
<dbReference type="WBParaSite" id="PgB03_g087_t02">
    <property type="protein sequence ID" value="PgB03_g087_t02"/>
    <property type="gene ID" value="PgB03_g087"/>
</dbReference>
<dbReference type="WBParaSite" id="PgB03_g087_t01">
    <property type="protein sequence ID" value="PgB03_g087_t01"/>
    <property type="gene ID" value="PgB03_g087"/>
</dbReference>